<dbReference type="AlphaFoldDB" id="A0A4Y2UPB5"/>
<name>A0A4Y2UPB5_ARAVE</name>
<keyword evidence="3" id="KW-1185">Reference proteome</keyword>
<reference evidence="2 3" key="1">
    <citation type="journal article" date="2019" name="Sci. Rep.">
        <title>Orb-weaving spider Araneus ventricosus genome elucidates the spidroin gene catalogue.</title>
        <authorList>
            <person name="Kono N."/>
            <person name="Nakamura H."/>
            <person name="Ohtoshi R."/>
            <person name="Moran D.A.P."/>
            <person name="Shinohara A."/>
            <person name="Yoshida Y."/>
            <person name="Fujiwara M."/>
            <person name="Mori M."/>
            <person name="Tomita M."/>
            <person name="Arakawa K."/>
        </authorList>
    </citation>
    <scope>NUCLEOTIDE SEQUENCE [LARGE SCALE GENOMIC DNA]</scope>
</reference>
<comment type="caution">
    <text evidence="2">The sequence shown here is derived from an EMBL/GenBank/DDBJ whole genome shotgun (WGS) entry which is preliminary data.</text>
</comment>
<dbReference type="EMBL" id="BGPR01038660">
    <property type="protein sequence ID" value="GBO14533.1"/>
    <property type="molecule type" value="Genomic_DNA"/>
</dbReference>
<dbReference type="Proteomes" id="UP000499080">
    <property type="component" value="Unassembled WGS sequence"/>
</dbReference>
<proteinExistence type="predicted"/>
<evidence type="ECO:0000313" key="2">
    <source>
        <dbReference type="EMBL" id="GBO14533.1"/>
    </source>
</evidence>
<sequence>MEEDLKDFEIIVESRESTISEQNNKIEKLEAEVEFEEQIEMCENGAQKKKIKKYQPIAGLSCLDSMLLPTQMIQSSCQFFYFQILMSFSVSSSHLVEGLHWAWAPRGSQCTI</sequence>
<organism evidence="2 3">
    <name type="scientific">Araneus ventricosus</name>
    <name type="common">Orbweaver spider</name>
    <name type="synonym">Epeira ventricosa</name>
    <dbReference type="NCBI Taxonomy" id="182803"/>
    <lineage>
        <taxon>Eukaryota</taxon>
        <taxon>Metazoa</taxon>
        <taxon>Ecdysozoa</taxon>
        <taxon>Arthropoda</taxon>
        <taxon>Chelicerata</taxon>
        <taxon>Arachnida</taxon>
        <taxon>Araneae</taxon>
        <taxon>Araneomorphae</taxon>
        <taxon>Entelegynae</taxon>
        <taxon>Araneoidea</taxon>
        <taxon>Araneidae</taxon>
        <taxon>Araneus</taxon>
    </lineage>
</organism>
<protein>
    <submittedName>
        <fullName evidence="2">Uncharacterized protein</fullName>
    </submittedName>
</protein>
<accession>A0A4Y2UPB5</accession>
<evidence type="ECO:0000256" key="1">
    <source>
        <dbReference type="SAM" id="Coils"/>
    </source>
</evidence>
<keyword evidence="1" id="KW-0175">Coiled coil</keyword>
<evidence type="ECO:0000313" key="3">
    <source>
        <dbReference type="Proteomes" id="UP000499080"/>
    </source>
</evidence>
<feature type="coiled-coil region" evidence="1">
    <location>
        <begin position="12"/>
        <end position="39"/>
    </location>
</feature>
<gene>
    <name evidence="2" type="ORF">AVEN_69406_1</name>
</gene>